<dbReference type="Proteomes" id="UP000748531">
    <property type="component" value="Unassembled WGS sequence"/>
</dbReference>
<evidence type="ECO:0000313" key="12">
    <source>
        <dbReference type="EMBL" id="KAF5404497.1"/>
    </source>
</evidence>
<feature type="binding site" evidence="8">
    <location>
        <position position="79"/>
    </location>
    <ligand>
        <name>Fe cation</name>
        <dbReference type="ChEBI" id="CHEBI:24875"/>
        <label>1</label>
    </ligand>
</feature>
<dbReference type="PROSITE" id="PS50905">
    <property type="entry name" value="FERRITIN_LIKE"/>
    <property type="match status" value="1"/>
</dbReference>
<dbReference type="InterPro" id="IPR001519">
    <property type="entry name" value="Ferritin"/>
</dbReference>
<organism evidence="12 13">
    <name type="scientific">Paragonimus heterotremus</name>
    <dbReference type="NCBI Taxonomy" id="100268"/>
    <lineage>
        <taxon>Eukaryota</taxon>
        <taxon>Metazoa</taxon>
        <taxon>Spiralia</taxon>
        <taxon>Lophotrochozoa</taxon>
        <taxon>Platyhelminthes</taxon>
        <taxon>Trematoda</taxon>
        <taxon>Digenea</taxon>
        <taxon>Plagiorchiida</taxon>
        <taxon>Troglotremata</taxon>
        <taxon>Troglotrematidae</taxon>
        <taxon>Paragonimus</taxon>
    </lineage>
</organism>
<evidence type="ECO:0000256" key="4">
    <source>
        <dbReference type="ARBA" id="ARBA00023002"/>
    </source>
</evidence>
<evidence type="ECO:0000256" key="6">
    <source>
        <dbReference type="ARBA" id="ARBA00025111"/>
    </source>
</evidence>
<keyword evidence="4 9" id="KW-0560">Oxidoreductase</keyword>
<feature type="binding site" evidence="8">
    <location>
        <position position="44"/>
    </location>
    <ligand>
        <name>Fe cation</name>
        <dbReference type="ChEBI" id="CHEBI:24875"/>
        <label>1</label>
    </ligand>
</feature>
<dbReference type="Gene3D" id="1.20.1260.10">
    <property type="match status" value="1"/>
</dbReference>
<feature type="domain" description="Ferritin-like diiron" evidence="11">
    <location>
        <begin position="27"/>
        <end position="178"/>
    </location>
</feature>
<reference evidence="12" key="1">
    <citation type="submission" date="2019-05" db="EMBL/GenBank/DDBJ databases">
        <title>Annotation for the trematode Paragonimus heterotremus.</title>
        <authorList>
            <person name="Choi Y.-J."/>
        </authorList>
    </citation>
    <scope>NUCLEOTIDE SEQUENCE</scope>
    <source>
        <strain evidence="12">LC</strain>
    </source>
</reference>
<evidence type="ECO:0000256" key="10">
    <source>
        <dbReference type="SAM" id="SignalP"/>
    </source>
</evidence>
<dbReference type="GO" id="GO:0005737">
    <property type="term" value="C:cytoplasm"/>
    <property type="evidence" value="ECO:0007669"/>
    <property type="project" value="TreeGrafter"/>
</dbReference>
<evidence type="ECO:0000313" key="13">
    <source>
        <dbReference type="Proteomes" id="UP000748531"/>
    </source>
</evidence>
<keyword evidence="13" id="KW-1185">Reference proteome</keyword>
<comment type="function">
    <text evidence="6">Stores iron in a soluble, non-toxic, readily available form. Important for iron homeostasis. Has ferroxidase activity. Iron is taken up in the ferrous form and deposited as ferric hydroxides after oxidation.</text>
</comment>
<evidence type="ECO:0000256" key="8">
    <source>
        <dbReference type="PIRSR" id="PIRSR601519-1"/>
    </source>
</evidence>
<dbReference type="OrthoDB" id="186462at2759"/>
<gene>
    <name evidence="12" type="ORF">PHET_01957</name>
</gene>
<dbReference type="InterPro" id="IPR009040">
    <property type="entry name" value="Ferritin-like_diiron"/>
</dbReference>
<keyword evidence="3 8" id="KW-0479">Metal-binding</keyword>
<evidence type="ECO:0000256" key="1">
    <source>
        <dbReference type="ARBA" id="ARBA00007513"/>
    </source>
</evidence>
<dbReference type="CDD" id="cd01056">
    <property type="entry name" value="Euk_Ferritin"/>
    <property type="match status" value="1"/>
</dbReference>
<comment type="similarity">
    <text evidence="1 9">Belongs to the ferritin family.</text>
</comment>
<proteinExistence type="inferred from homology"/>
<evidence type="ECO:0000256" key="7">
    <source>
        <dbReference type="ARBA" id="ARBA00047990"/>
    </source>
</evidence>
<dbReference type="GO" id="GO:0004322">
    <property type="term" value="F:ferroxidase activity"/>
    <property type="evidence" value="ECO:0007669"/>
    <property type="project" value="UniProtKB-EC"/>
</dbReference>
<dbReference type="Pfam" id="PF00210">
    <property type="entry name" value="Ferritin"/>
    <property type="match status" value="1"/>
</dbReference>
<dbReference type="EC" id="1.16.3.1" evidence="9"/>
<dbReference type="InterPro" id="IPR012347">
    <property type="entry name" value="Ferritin-like"/>
</dbReference>
<dbReference type="GO" id="GO:0008198">
    <property type="term" value="F:ferrous iron binding"/>
    <property type="evidence" value="ECO:0007669"/>
    <property type="project" value="TreeGrafter"/>
</dbReference>
<name>A0A8J4X2L2_9TREM</name>
<evidence type="ECO:0000256" key="3">
    <source>
        <dbReference type="ARBA" id="ARBA00022723"/>
    </source>
</evidence>
<evidence type="ECO:0000256" key="9">
    <source>
        <dbReference type="RuleBase" id="RU361145"/>
    </source>
</evidence>
<keyword evidence="2 9" id="KW-0409">Iron storage</keyword>
<evidence type="ECO:0000259" key="11">
    <source>
        <dbReference type="PROSITE" id="PS50905"/>
    </source>
</evidence>
<feature type="signal peptide" evidence="10">
    <location>
        <begin position="1"/>
        <end position="20"/>
    </location>
</feature>
<comment type="function">
    <text evidence="9">Stores iron in a soluble, non-toxic, readily available form. Important for iron homeostasis. Iron is taken up in the ferrous form and deposited as ferric hydroxides after oxidation.</text>
</comment>
<dbReference type="PANTHER" id="PTHR11431">
    <property type="entry name" value="FERRITIN"/>
    <property type="match status" value="1"/>
</dbReference>
<feature type="binding site" evidence="8">
    <location>
        <position position="82"/>
    </location>
    <ligand>
        <name>Fe cation</name>
        <dbReference type="ChEBI" id="CHEBI:24875"/>
        <label>1</label>
    </ligand>
</feature>
<dbReference type="GO" id="GO:0006879">
    <property type="term" value="P:intracellular iron ion homeostasis"/>
    <property type="evidence" value="ECO:0007669"/>
    <property type="project" value="UniProtKB-KW"/>
</dbReference>
<keyword evidence="10" id="KW-0732">Signal</keyword>
<feature type="chain" id="PRO_5035172806" description="Ferritin" evidence="10">
    <location>
        <begin position="21"/>
        <end position="190"/>
    </location>
</feature>
<comment type="caution">
    <text evidence="12">The sequence shown here is derived from an EMBL/GenBank/DDBJ whole genome shotgun (WGS) entry which is preliminary data.</text>
</comment>
<protein>
    <recommendedName>
        <fullName evidence="9">Ferritin</fullName>
        <ecNumber evidence="9">1.16.3.1</ecNumber>
    </recommendedName>
</protein>
<feature type="binding site" evidence="8">
    <location>
        <position position="127"/>
    </location>
    <ligand>
        <name>Fe cation</name>
        <dbReference type="ChEBI" id="CHEBI:24875"/>
        <label>1</label>
    </ligand>
</feature>
<comment type="catalytic activity">
    <reaction evidence="7 9">
        <text>4 Fe(2+) + O2 + 4 H(+) = 4 Fe(3+) + 2 H2O</text>
        <dbReference type="Rhea" id="RHEA:11148"/>
        <dbReference type="ChEBI" id="CHEBI:15377"/>
        <dbReference type="ChEBI" id="CHEBI:15378"/>
        <dbReference type="ChEBI" id="CHEBI:15379"/>
        <dbReference type="ChEBI" id="CHEBI:29033"/>
        <dbReference type="ChEBI" id="CHEBI:29034"/>
        <dbReference type="EC" id="1.16.3.1"/>
    </reaction>
</comment>
<accession>A0A8J4X2L2</accession>
<feature type="binding site" evidence="8">
    <location>
        <position position="160"/>
    </location>
    <ligand>
        <name>Fe cation</name>
        <dbReference type="ChEBI" id="CHEBI:24875"/>
        <label>1</label>
    </ligand>
</feature>
<dbReference type="InterPro" id="IPR008331">
    <property type="entry name" value="Ferritin_DPS_dom"/>
</dbReference>
<dbReference type="AlphaFoldDB" id="A0A8J4X2L2"/>
<keyword evidence="5 8" id="KW-0408">Iron</keyword>
<dbReference type="GO" id="GO:0006826">
    <property type="term" value="P:iron ion transport"/>
    <property type="evidence" value="ECO:0007669"/>
    <property type="project" value="InterPro"/>
</dbReference>
<dbReference type="EMBL" id="LUCH01000702">
    <property type="protein sequence ID" value="KAF5404497.1"/>
    <property type="molecule type" value="Genomic_DNA"/>
</dbReference>
<evidence type="ECO:0000256" key="2">
    <source>
        <dbReference type="ARBA" id="ARBA00022434"/>
    </source>
</evidence>
<dbReference type="PANTHER" id="PTHR11431:SF75">
    <property type="entry name" value="FERRITIN"/>
    <property type="match status" value="1"/>
</dbReference>
<dbReference type="GO" id="GO:0008199">
    <property type="term" value="F:ferric iron binding"/>
    <property type="evidence" value="ECO:0007669"/>
    <property type="project" value="InterPro"/>
</dbReference>
<evidence type="ECO:0000256" key="5">
    <source>
        <dbReference type="ARBA" id="ARBA00023004"/>
    </source>
</evidence>
<dbReference type="SUPFAM" id="SSF47240">
    <property type="entry name" value="Ferritin-like"/>
    <property type="match status" value="1"/>
</dbReference>
<sequence>MAGKTVLLLLTATYLTLGWAKELTDPFILGVELESGFNDQVMIEYEAFYIYENMAAYFSRPEVGLHGFAKFFRKAADEEIEHARKMSDFINKRNGRVILRHIVPPGETIPENFASIKEAISLAIQKELQVSRSVTSLHLRASKLNDAQAQHFLDDFLMEQVESTSKLRSMKARLELCDSAVFLMDQELQS</sequence>
<dbReference type="InterPro" id="IPR009078">
    <property type="entry name" value="Ferritin-like_SF"/>
</dbReference>